<evidence type="ECO:0000256" key="1">
    <source>
        <dbReference type="SAM" id="MobiDB-lite"/>
    </source>
</evidence>
<accession>A0ABQ9Y3N8</accession>
<gene>
    <name evidence="2" type="ORF">BLNAU_6631</name>
</gene>
<dbReference type="Proteomes" id="UP001281761">
    <property type="component" value="Unassembled WGS sequence"/>
</dbReference>
<feature type="compositionally biased region" description="Low complexity" evidence="1">
    <location>
        <begin position="140"/>
        <end position="162"/>
    </location>
</feature>
<evidence type="ECO:0000313" key="2">
    <source>
        <dbReference type="EMBL" id="KAK2958361.1"/>
    </source>
</evidence>
<comment type="caution">
    <text evidence="2">The sequence shown here is derived from an EMBL/GenBank/DDBJ whole genome shotgun (WGS) entry which is preliminary data.</text>
</comment>
<evidence type="ECO:0000313" key="3">
    <source>
        <dbReference type="Proteomes" id="UP001281761"/>
    </source>
</evidence>
<proteinExistence type="predicted"/>
<reference evidence="2 3" key="1">
    <citation type="journal article" date="2022" name="bioRxiv">
        <title>Genomics of Preaxostyla Flagellates Illuminates Evolutionary Transitions and the Path Towards Mitochondrial Loss.</title>
        <authorList>
            <person name="Novak L.V.F."/>
            <person name="Treitli S.C."/>
            <person name="Pyrih J."/>
            <person name="Halakuc P."/>
            <person name="Pipaliya S.V."/>
            <person name="Vacek V."/>
            <person name="Brzon O."/>
            <person name="Soukal P."/>
            <person name="Eme L."/>
            <person name="Dacks J.B."/>
            <person name="Karnkowska A."/>
            <person name="Elias M."/>
            <person name="Hampl V."/>
        </authorList>
    </citation>
    <scope>NUCLEOTIDE SEQUENCE [LARGE SCALE GENOMIC DNA]</scope>
    <source>
        <strain evidence="2">NAU3</strain>
        <tissue evidence="2">Gut</tissue>
    </source>
</reference>
<protein>
    <submittedName>
        <fullName evidence="2">Uncharacterized protein</fullName>
    </submittedName>
</protein>
<feature type="region of interest" description="Disordered" evidence="1">
    <location>
        <begin position="318"/>
        <end position="337"/>
    </location>
</feature>
<feature type="region of interest" description="Disordered" evidence="1">
    <location>
        <begin position="135"/>
        <end position="163"/>
    </location>
</feature>
<keyword evidence="3" id="KW-1185">Reference proteome</keyword>
<sequence>MGLSMRRMDCVPLLRLPIQNDRRRVLLAVLTCLQLERVHVAEKVEFHSRNSVGVRSSLQIQLARVRVPTLHPTARAERVHLRPLLLPHTVQADLVAVLASSCSAEDGQTPTVLPVGEGPARERAEVVQEDLPFREIAEQPRLPSTPSKRLLPSPSRPLASPRHTLLSPTRVSHLHDDTTVTLHFRLALSTPTSTLFVGPSPVFSAHSPTDSTSRQAYTTSFSQLDALIVELKEWREDLIQTARSRSACNSMKVSRKSMSKARQTQYPSIAILTMITIKGLFSSGQSVIHTPPLRPGETAGLDRNDSLSKVKHNMMTSNGSTHGIKFRQGSEEPKRAKWKKKKNIEHAADCIKQVHGENALRAEYEGNSVKTRQDNIQTLEGL</sequence>
<organism evidence="2 3">
    <name type="scientific">Blattamonas nauphoetae</name>
    <dbReference type="NCBI Taxonomy" id="2049346"/>
    <lineage>
        <taxon>Eukaryota</taxon>
        <taxon>Metamonada</taxon>
        <taxon>Preaxostyla</taxon>
        <taxon>Oxymonadida</taxon>
        <taxon>Blattamonas</taxon>
    </lineage>
</organism>
<dbReference type="EMBL" id="JARBJD010000038">
    <property type="protein sequence ID" value="KAK2958361.1"/>
    <property type="molecule type" value="Genomic_DNA"/>
</dbReference>
<name>A0ABQ9Y3N8_9EUKA</name>